<feature type="domain" description="Amidohydrolase-related" evidence="1">
    <location>
        <begin position="1174"/>
        <end position="1242"/>
    </location>
</feature>
<dbReference type="SUPFAM" id="SSF82171">
    <property type="entry name" value="DPP6 N-terminal domain-like"/>
    <property type="match status" value="1"/>
</dbReference>
<proteinExistence type="predicted"/>
<dbReference type="Proteomes" id="UP001385951">
    <property type="component" value="Unassembled WGS sequence"/>
</dbReference>
<dbReference type="Gene3D" id="1.20.58.520">
    <property type="entry name" value="Amidohydrolase"/>
    <property type="match status" value="1"/>
</dbReference>
<dbReference type="SUPFAM" id="SSF51338">
    <property type="entry name" value="Composite domain of metallo-dependent hydrolases"/>
    <property type="match status" value="1"/>
</dbReference>
<dbReference type="Gene3D" id="3.30.110.90">
    <property type="entry name" value="Amidohydrolase"/>
    <property type="match status" value="1"/>
</dbReference>
<dbReference type="Gene3D" id="3.40.50.10910">
    <property type="entry name" value="Amidohydrolase"/>
    <property type="match status" value="1"/>
</dbReference>
<dbReference type="Gene3D" id="2.120.10.30">
    <property type="entry name" value="TolB, C-terminal domain"/>
    <property type="match status" value="2"/>
</dbReference>
<dbReference type="SUPFAM" id="SSF51556">
    <property type="entry name" value="Metallo-dependent hydrolases"/>
    <property type="match status" value="1"/>
</dbReference>
<name>A0AAW0GHN6_9APHY</name>
<evidence type="ECO:0000313" key="2">
    <source>
        <dbReference type="EMBL" id="KAK7688966.1"/>
    </source>
</evidence>
<dbReference type="Gene3D" id="2.30.40.10">
    <property type="entry name" value="Urease, subunit C, domain 1"/>
    <property type="match status" value="1"/>
</dbReference>
<dbReference type="SUPFAM" id="SSF69304">
    <property type="entry name" value="Tricorn protease N-terminal domain"/>
    <property type="match status" value="1"/>
</dbReference>
<dbReference type="InterPro" id="IPR011042">
    <property type="entry name" value="6-blade_b-propeller_TolB-like"/>
</dbReference>
<comment type="caution">
    <text evidence="2">The sequence shown here is derived from an EMBL/GenBank/DDBJ whole genome shotgun (WGS) entry which is preliminary data.</text>
</comment>
<reference evidence="2 3" key="1">
    <citation type="submission" date="2022-09" db="EMBL/GenBank/DDBJ databases">
        <authorList>
            <person name="Palmer J.M."/>
        </authorList>
    </citation>
    <scope>NUCLEOTIDE SEQUENCE [LARGE SCALE GENOMIC DNA]</scope>
    <source>
        <strain evidence="2 3">DSM 7382</strain>
    </source>
</reference>
<dbReference type="AlphaFoldDB" id="A0AAW0GHN6"/>
<dbReference type="InterPro" id="IPR011059">
    <property type="entry name" value="Metal-dep_hydrolase_composite"/>
</dbReference>
<organism evidence="2 3">
    <name type="scientific">Cerrena zonata</name>
    <dbReference type="NCBI Taxonomy" id="2478898"/>
    <lineage>
        <taxon>Eukaryota</taxon>
        <taxon>Fungi</taxon>
        <taxon>Dikarya</taxon>
        <taxon>Basidiomycota</taxon>
        <taxon>Agaricomycotina</taxon>
        <taxon>Agaricomycetes</taxon>
        <taxon>Polyporales</taxon>
        <taxon>Cerrenaceae</taxon>
        <taxon>Cerrena</taxon>
    </lineage>
</organism>
<dbReference type="Pfam" id="PF01979">
    <property type="entry name" value="Amidohydro_1"/>
    <property type="match status" value="1"/>
</dbReference>
<dbReference type="GO" id="GO:0016810">
    <property type="term" value="F:hydrolase activity, acting on carbon-nitrogen (but not peptide) bonds"/>
    <property type="evidence" value="ECO:0007669"/>
    <property type="project" value="InterPro"/>
</dbReference>
<keyword evidence="3" id="KW-1185">Reference proteome</keyword>
<evidence type="ECO:0000259" key="1">
    <source>
        <dbReference type="Pfam" id="PF01979"/>
    </source>
</evidence>
<dbReference type="InterPro" id="IPR006680">
    <property type="entry name" value="Amidohydro-rel"/>
</dbReference>
<evidence type="ECO:0000313" key="3">
    <source>
        <dbReference type="Proteomes" id="UP001385951"/>
    </source>
</evidence>
<accession>A0AAW0GHN6</accession>
<dbReference type="InterPro" id="IPR011659">
    <property type="entry name" value="WD40"/>
</dbReference>
<sequence>MKPIQEDVLPLSASPKRRRDYFNGHDASFKPFSGAHNFIDPADQWEDNIWPLREHSPWDISTDYPFPRLLEYDVTEGTWLRLDVHPKSGDVAFDILGDIYCLPGDAYSKENLDSEAVTKARPILLGIPHDSDPHFSPDGSQLVFRSDAGLGVENIWITEWKGCANMDVRSESPSGELLSALMAKNAEEEELARTLSESEDSKVRRLTREGRLNAHRVTNETYRWVSDARFHPSGKKLITTKWYTSSRSLGAGEGWEFDIPGLKETIKVGSGKRLVGRTLPAGWGPEQYGDQQIGPEQFIWLSEDTLIYSKNVKDINGEYTYSKDAHSGIYSIFKTNFTTGETETLVSSSPGGATRPELSRDQRTLAFVRRVRDKEALVLKDLVTGTIHNIWHGLTYDLGVISAPMGTYPSYAFTPNDDAVIIWAAGQIYHIPLTVNDQGERVSSGSPQPIKFTAHIEKRLADTVTGYTDLRHLETAKTQKVYAFTDLRVNNDGSKVVFQGPGVTYVHSVGHKKASKPERIPSVYTDAPYYSPSFVPGTNDLVIQARWSNINFSAFELANLTSGIAYEIDGLPLGRYFAPTLCESHKDERLVAFIKTSGDYMTGDIVATAGAGLYIGTLALPSGSAISSKKLAIKDVHFIASSPSFDDPAKTKIRWIDNNKKILVEQSQDVYIIDLTAGPDENGRYTETPIASGEMAMEIAVAAPGSTISEKSVDVAFIDFYHVYFAPGANVDTPVWSKPGNASEKLARLSVDGGHDLAWSGDGKTLFWFLGPYLHSLELSQLSKCSDEIKKDTVHFGFKCTSSLLKYEELNVEYPTDITRLKKDASAAVLRNPSLNETALPNADFLVIYNATILTMDSGYLNTDILHDALVVVRSGAIEAIVGMRDAAAYIPFGAKTFDAQGGYIIPGFIDVHAHWNGFGDYYPSRSWELETFLAYGVTTLHNPSADNVRGFWERFRVESGQTVGPRIFQTGTIIYGAGAAAYHQDIIDMEEAFSALIRIKAEGGPASFSYKNYNLPARASRQRLLLAARKLNMLCVPEGGMNYDWDQTYIVDGMTTIEHPLPIPQLYDDIITLFALSGTGSTPTHIVNYGGVFGEQKVWADEDIPNDPKLRRFTRHDILESLSESTSRPKNSYALFNTSASTAKMIQKGLRAHIGAHGEPPLGLNYHKEMFFAKAGGLSNYEVIRAATSDAAKTLGLWDSIGSVSPGKLADFLVYQPGVDLLEGDISGSTKIRYVVRGGRVWDADTLTEVWPVEGRKVALPPLNAE</sequence>
<protein>
    <recommendedName>
        <fullName evidence="1">Amidohydrolase-related domain-containing protein</fullName>
    </recommendedName>
</protein>
<dbReference type="PANTHER" id="PTHR43135">
    <property type="entry name" value="ALPHA-D-RIBOSE 1-METHYLPHOSPHONATE 5-TRIPHOSPHATE DIPHOSPHATASE"/>
    <property type="match status" value="1"/>
</dbReference>
<dbReference type="EMBL" id="JASBNA010000009">
    <property type="protein sequence ID" value="KAK7688966.1"/>
    <property type="molecule type" value="Genomic_DNA"/>
</dbReference>
<dbReference type="Pfam" id="PF07676">
    <property type="entry name" value="PD40"/>
    <property type="match status" value="1"/>
</dbReference>
<dbReference type="PANTHER" id="PTHR43135:SF3">
    <property type="entry name" value="ALPHA-D-RIBOSE 1-METHYLPHOSPHONATE 5-TRIPHOSPHATE DIPHOSPHATASE"/>
    <property type="match status" value="1"/>
</dbReference>
<gene>
    <name evidence="2" type="ORF">QCA50_007657</name>
</gene>
<dbReference type="InterPro" id="IPR051781">
    <property type="entry name" value="Metallo-dep_Hydrolase"/>
</dbReference>
<dbReference type="InterPro" id="IPR032466">
    <property type="entry name" value="Metal_Hydrolase"/>
</dbReference>